<evidence type="ECO:0000313" key="1">
    <source>
        <dbReference type="EMBL" id="UAW01060.1"/>
    </source>
</evidence>
<organism evidence="1 2">
    <name type="scientific">Synechococcus T7-like virus S-TIP28</name>
    <dbReference type="NCBI Taxonomy" id="1332140"/>
    <lineage>
        <taxon>Viruses</taxon>
        <taxon>Duplodnaviria</taxon>
        <taxon>Heunggongvirae</taxon>
        <taxon>Uroviricota</taxon>
        <taxon>Caudoviricetes</taxon>
        <taxon>Autographivirales</taxon>
        <taxon>Autographivirales incertae sedis</taxon>
        <taxon>Tiranvirus</taxon>
        <taxon>Tiranvirus STIP28</taxon>
    </lineage>
</organism>
<dbReference type="EMBL" id="MZ803112">
    <property type="protein sequence ID" value="UAW01060.1"/>
    <property type="molecule type" value="Genomic_DNA"/>
</dbReference>
<sequence>MPLRTPKITSEGAMRAHMIVELMRSTGEREFPAQLMSIFFWIAAHNGCKQEDLVKACNMSASSISRCVTWLGPRHRLEHRSGLKLVRRERDPDNYKAWRLFLTPKGEVFTNLLDNHAGSPIREGNPIYTKAKEDLYAADQDLG</sequence>
<dbReference type="InterPro" id="IPR036388">
    <property type="entry name" value="WH-like_DNA-bd_sf"/>
</dbReference>
<reference evidence="1" key="1">
    <citation type="submission" date="2021-08" db="EMBL/GenBank/DDBJ databases">
        <authorList>
            <person name="Shitrit D."/>
            <person name="Kirzner S."/>
            <person name="Dekel-Bird N.P."/>
            <person name="Avrani S."/>
            <person name="Sabehi G."/>
            <person name="Perkarsky I."/>
            <person name="Peleg M."/>
            <person name="Tahan R."/>
            <person name="Kondratyeva K."/>
            <person name="Lindell D."/>
        </authorList>
    </citation>
    <scope>NUCLEOTIDE SEQUENCE</scope>
</reference>
<protein>
    <submittedName>
        <fullName evidence="1">NarR</fullName>
    </submittedName>
</protein>
<dbReference type="Gene3D" id="1.10.10.10">
    <property type="entry name" value="Winged helix-like DNA-binding domain superfamily/Winged helix DNA-binding domain"/>
    <property type="match status" value="1"/>
</dbReference>
<proteinExistence type="predicted"/>
<gene>
    <name evidence="1" type="ORF">STIP28_18</name>
</gene>
<accession>A0AAE9BP49</accession>
<evidence type="ECO:0000313" key="2">
    <source>
        <dbReference type="Proteomes" id="UP000828768"/>
    </source>
</evidence>
<name>A0AAE9BP49_9CAUD</name>
<dbReference type="SUPFAM" id="SSF46785">
    <property type="entry name" value="Winged helix' DNA-binding domain"/>
    <property type="match status" value="1"/>
</dbReference>
<keyword evidence="2" id="KW-1185">Reference proteome</keyword>
<dbReference type="Proteomes" id="UP000828768">
    <property type="component" value="Segment"/>
</dbReference>
<dbReference type="InterPro" id="IPR036390">
    <property type="entry name" value="WH_DNA-bd_sf"/>
</dbReference>